<reference evidence="2" key="1">
    <citation type="submission" date="2023-07" db="EMBL/GenBank/DDBJ databases">
        <title>30 novel species of actinomycetes from the DSMZ collection.</title>
        <authorList>
            <person name="Nouioui I."/>
        </authorList>
    </citation>
    <scope>NUCLEOTIDE SEQUENCE [LARGE SCALE GENOMIC DNA]</scope>
    <source>
        <strain evidence="2">DSM 41886</strain>
    </source>
</reference>
<dbReference type="Gene3D" id="3.90.550.10">
    <property type="entry name" value="Spore Coat Polysaccharide Biosynthesis Protein SpsA, Chain A"/>
    <property type="match status" value="1"/>
</dbReference>
<evidence type="ECO:0000313" key="2">
    <source>
        <dbReference type="Proteomes" id="UP001183615"/>
    </source>
</evidence>
<organism evidence="1 2">
    <name type="scientific">Streptomyces johnsoniae</name>
    <dbReference type="NCBI Taxonomy" id="3075532"/>
    <lineage>
        <taxon>Bacteria</taxon>
        <taxon>Bacillati</taxon>
        <taxon>Actinomycetota</taxon>
        <taxon>Actinomycetes</taxon>
        <taxon>Kitasatosporales</taxon>
        <taxon>Streptomycetaceae</taxon>
        <taxon>Streptomyces</taxon>
    </lineage>
</organism>
<proteinExistence type="predicted"/>
<name>A0ABU2S9K4_9ACTN</name>
<dbReference type="RefSeq" id="WP_311619809.1">
    <property type="nucleotide sequence ID" value="NZ_JAVREV010000014.1"/>
</dbReference>
<evidence type="ECO:0008006" key="3">
    <source>
        <dbReference type="Google" id="ProtNLM"/>
    </source>
</evidence>
<accession>A0ABU2S9K4</accession>
<sequence>MTPKSAAAILPSRNEPATIAVVTAAVDAALNDPRAVIIHADSSDHPTTSKRFTATPTHARKISLPNLPRGKGAQILEALAHLPDTGGPVLIADTDTRNPDPDVYRDLLVHGERGFAIADYPRFWDEANFTSHMARPLIAATTGLDVPQPLAGDLALSALAIRAVRAAVNTMNAQLRLAVDGYGIDAFLLLTAAPTGRLTSVPVQTPKTHAASFPHLQQIYDQAVPVLLALTADWPHRLVPGASAPPYRLAHRTLEPHRRAAMLATLDAFAPLDPRYDACSWSVAVADAWHSVRNEAAPHEAAHGLWPHYVHRVRTWLTAATPPNERAAQLAAAHTRLFGVLTAHSTRSRIS</sequence>
<comment type="caution">
    <text evidence="1">The sequence shown here is derived from an EMBL/GenBank/DDBJ whole genome shotgun (WGS) entry which is preliminary data.</text>
</comment>
<protein>
    <recommendedName>
        <fullName evidence="3">Glycosyltransferase</fullName>
    </recommendedName>
</protein>
<dbReference type="InterPro" id="IPR029044">
    <property type="entry name" value="Nucleotide-diphossugar_trans"/>
</dbReference>
<dbReference type="Proteomes" id="UP001183615">
    <property type="component" value="Unassembled WGS sequence"/>
</dbReference>
<gene>
    <name evidence="1" type="ORF">RM779_23970</name>
</gene>
<evidence type="ECO:0000313" key="1">
    <source>
        <dbReference type="EMBL" id="MDT0445630.1"/>
    </source>
</evidence>
<keyword evidence="2" id="KW-1185">Reference proteome</keyword>
<dbReference type="SUPFAM" id="SSF53448">
    <property type="entry name" value="Nucleotide-diphospho-sugar transferases"/>
    <property type="match status" value="1"/>
</dbReference>
<dbReference type="EMBL" id="JAVREV010000014">
    <property type="protein sequence ID" value="MDT0445630.1"/>
    <property type="molecule type" value="Genomic_DNA"/>
</dbReference>